<dbReference type="Proteomes" id="UP000789759">
    <property type="component" value="Unassembled WGS sequence"/>
</dbReference>
<comment type="caution">
    <text evidence="2">The sequence shown here is derived from an EMBL/GenBank/DDBJ whole genome shotgun (WGS) entry which is preliminary data.</text>
</comment>
<gene>
    <name evidence="2" type="ORF">CPELLU_LOCUS14846</name>
</gene>
<accession>A0A9N9IZP7</accession>
<sequence length="263" mass="30143">MYLSKSVVKSDNNAKVKHNNNPPVECNDNSAKEFDENFMESVVDQNIININVGDTFYSWEIAETHLNQYARAPHTFTAEIRQHAQKKVKYESEFKKAKKALNLALDMGCKNEFINIIDSFINQKKSDISITNIENIENLYILNPLIVKQHRRLPNKYIKSLTENNSYNSTKTSISVINSVDPNLYICNVSKTTIQQMQNLQYLFELTTRTSFHTLNNNSNNQADTLFDSSSIGATQDIKENAVKQKYICKTCENPGHNSRKCN</sequence>
<feature type="non-terminal residue" evidence="2">
    <location>
        <position position="1"/>
    </location>
</feature>
<evidence type="ECO:0000313" key="2">
    <source>
        <dbReference type="EMBL" id="CAG8753219.1"/>
    </source>
</evidence>
<organism evidence="2 3">
    <name type="scientific">Cetraspora pellucida</name>
    <dbReference type="NCBI Taxonomy" id="1433469"/>
    <lineage>
        <taxon>Eukaryota</taxon>
        <taxon>Fungi</taxon>
        <taxon>Fungi incertae sedis</taxon>
        <taxon>Mucoromycota</taxon>
        <taxon>Glomeromycotina</taxon>
        <taxon>Glomeromycetes</taxon>
        <taxon>Diversisporales</taxon>
        <taxon>Gigasporaceae</taxon>
        <taxon>Cetraspora</taxon>
    </lineage>
</organism>
<reference evidence="2" key="1">
    <citation type="submission" date="2021-06" db="EMBL/GenBank/DDBJ databases">
        <authorList>
            <person name="Kallberg Y."/>
            <person name="Tangrot J."/>
            <person name="Rosling A."/>
        </authorList>
    </citation>
    <scope>NUCLEOTIDE SEQUENCE</scope>
    <source>
        <strain evidence="2">FL966</strain>
    </source>
</reference>
<proteinExistence type="predicted"/>
<feature type="non-terminal residue" evidence="2">
    <location>
        <position position="263"/>
    </location>
</feature>
<evidence type="ECO:0000313" key="3">
    <source>
        <dbReference type="Proteomes" id="UP000789759"/>
    </source>
</evidence>
<protein>
    <submittedName>
        <fullName evidence="2">21571_t:CDS:1</fullName>
    </submittedName>
</protein>
<evidence type="ECO:0000256" key="1">
    <source>
        <dbReference type="SAM" id="MobiDB-lite"/>
    </source>
</evidence>
<dbReference type="EMBL" id="CAJVQA010018304">
    <property type="protein sequence ID" value="CAG8753219.1"/>
    <property type="molecule type" value="Genomic_DNA"/>
</dbReference>
<dbReference type="OrthoDB" id="2370036at2759"/>
<name>A0A9N9IZP7_9GLOM</name>
<feature type="region of interest" description="Disordered" evidence="1">
    <location>
        <begin position="1"/>
        <end position="23"/>
    </location>
</feature>
<dbReference type="AlphaFoldDB" id="A0A9N9IZP7"/>
<keyword evidence="3" id="KW-1185">Reference proteome</keyword>